<dbReference type="EnsemblMetazoa" id="BGLB008084-RB">
    <property type="protein sequence ID" value="BGLB008084-PB"/>
    <property type="gene ID" value="BGLB008084"/>
</dbReference>
<dbReference type="RefSeq" id="XP_013083080.2">
    <property type="nucleotide sequence ID" value="XM_013227626.2"/>
</dbReference>
<keyword evidence="2" id="KW-0645">Protease</keyword>
<keyword evidence="3" id="KW-0378">Hydrolase</keyword>
<protein>
    <submittedName>
        <fullName evidence="5">Uncharacterized protein</fullName>
    </submittedName>
</protein>
<evidence type="ECO:0000256" key="2">
    <source>
        <dbReference type="ARBA" id="ARBA00022670"/>
    </source>
</evidence>
<name>A0A2C9JU08_BIOGL</name>
<dbReference type="OrthoDB" id="449345at2759"/>
<dbReference type="SMART" id="SM01154">
    <property type="entry name" value="DUF1704"/>
    <property type="match status" value="1"/>
</dbReference>
<dbReference type="Pfam" id="PF08014">
    <property type="entry name" value="MATCAP"/>
    <property type="match status" value="1"/>
</dbReference>
<dbReference type="GO" id="GO:0008237">
    <property type="term" value="F:metallopeptidase activity"/>
    <property type="evidence" value="ECO:0007669"/>
    <property type="project" value="UniProtKB-KW"/>
</dbReference>
<dbReference type="Proteomes" id="UP000076420">
    <property type="component" value="Unassembled WGS sequence"/>
</dbReference>
<dbReference type="VEuPathDB" id="VectorBase:BGLAX_040225"/>
<organism evidence="5 6">
    <name type="scientific">Biomphalaria glabrata</name>
    <name type="common">Bloodfluke planorb</name>
    <name type="synonym">Freshwater snail</name>
    <dbReference type="NCBI Taxonomy" id="6526"/>
    <lineage>
        <taxon>Eukaryota</taxon>
        <taxon>Metazoa</taxon>
        <taxon>Spiralia</taxon>
        <taxon>Lophotrochozoa</taxon>
        <taxon>Mollusca</taxon>
        <taxon>Gastropoda</taxon>
        <taxon>Heterobranchia</taxon>
        <taxon>Euthyneura</taxon>
        <taxon>Panpulmonata</taxon>
        <taxon>Hygrophila</taxon>
        <taxon>Lymnaeoidea</taxon>
        <taxon>Planorbidae</taxon>
        <taxon>Biomphalaria</taxon>
    </lineage>
</organism>
<dbReference type="PANTHER" id="PTHR31817">
    <property type="match status" value="1"/>
</dbReference>
<gene>
    <name evidence="5" type="primary">106068299</name>
</gene>
<reference evidence="5" key="1">
    <citation type="submission" date="2020-05" db="UniProtKB">
        <authorList>
            <consortium name="EnsemblMetazoa"/>
        </authorList>
    </citation>
    <scope>IDENTIFICATION</scope>
    <source>
        <strain evidence="5">BB02</strain>
    </source>
</reference>
<keyword evidence="4" id="KW-0482">Metalloprotease</keyword>
<sequence length="410" mass="47657">MEVVYKLHLNNQKKYVQKPYLNTGNGQISNQARKQSKKKCFSPCRLDELAAPPARLRLLPVHQKMTNIRLKKLPLLAAVKPENVKAEKDRFMRANFNYNPYFMYKGCTDDKTMNTFNYPSDRYLPEAILILENTIAHFGNFETFEKVTGGPPITRAGVLSLTKQYLANENLEDEVRIILKDDLISRGSFINSHGYYTVHLRCANLRENCLEGLLNHEVVYFPGTHYLRSYNNKLQPWATLDERNKLDIGPVNPTEEGLASLHSIMFRSKPFLWRIALLYYTTYKASKMSFKDTFSDLSKYVENPDIRWEYCMRAKRGQLDTSRPGSFCKDQVYLVGVLQLLKRRKNLDFPMLLRLGKVSFRDVNRRCVTDAAKLDKTRIPKFMEDLESYHQKLDNVVKTNGLTDILSHVE</sequence>
<dbReference type="RefSeq" id="XP_013083079.2">
    <property type="nucleotide sequence ID" value="XM_013227625.2"/>
</dbReference>
<comment type="cofactor">
    <cofactor evidence="1">
        <name>Zn(2+)</name>
        <dbReference type="ChEBI" id="CHEBI:29105"/>
    </cofactor>
</comment>
<evidence type="ECO:0000256" key="4">
    <source>
        <dbReference type="ARBA" id="ARBA00023049"/>
    </source>
</evidence>
<dbReference type="AlphaFoldDB" id="A0A2C9JU08"/>
<evidence type="ECO:0000313" key="5">
    <source>
        <dbReference type="EnsemblMetazoa" id="BGLB008084-PE"/>
    </source>
</evidence>
<evidence type="ECO:0000256" key="1">
    <source>
        <dbReference type="ARBA" id="ARBA00001947"/>
    </source>
</evidence>
<dbReference type="GO" id="GO:0006508">
    <property type="term" value="P:proteolysis"/>
    <property type="evidence" value="ECO:0007669"/>
    <property type="project" value="UniProtKB-KW"/>
</dbReference>
<dbReference type="VEuPathDB" id="VectorBase:BGLB008084"/>
<evidence type="ECO:0000256" key="3">
    <source>
        <dbReference type="ARBA" id="ARBA00022801"/>
    </source>
</evidence>
<dbReference type="InterPro" id="IPR012548">
    <property type="entry name" value="MATCAP"/>
</dbReference>
<evidence type="ECO:0000313" key="6">
    <source>
        <dbReference type="Proteomes" id="UP000076420"/>
    </source>
</evidence>
<dbReference type="PANTHER" id="PTHR31817:SF0">
    <property type="entry name" value="CHROMOSOME UNDETERMINED SCAFFOLD_67, WHOLE GENOME SHOTGUN SEQUENCE"/>
    <property type="match status" value="1"/>
</dbReference>
<accession>A0A2C9JU08</accession>
<proteinExistence type="predicted"/>
<dbReference type="KEGG" id="bgt:106068299"/>
<dbReference type="EnsemblMetazoa" id="BGLB008084-RE">
    <property type="protein sequence ID" value="BGLB008084-PE"/>
    <property type="gene ID" value="BGLB008084"/>
</dbReference>